<protein>
    <recommendedName>
        <fullName evidence="3">Transposase</fullName>
    </recommendedName>
</protein>
<dbReference type="Proteomes" id="UP000326169">
    <property type="component" value="Unassembled WGS sequence"/>
</dbReference>
<evidence type="ECO:0000313" key="2">
    <source>
        <dbReference type="Proteomes" id="UP000326169"/>
    </source>
</evidence>
<evidence type="ECO:0000313" key="1">
    <source>
        <dbReference type="EMBL" id="GCE92850.1"/>
    </source>
</evidence>
<keyword evidence="2" id="KW-1185">Reference proteome</keyword>
<name>A0A5M3T4N8_LIMPL</name>
<proteinExistence type="predicted"/>
<comment type="caution">
    <text evidence="1">The sequence shown here is derived from an EMBL/GenBank/DDBJ whole genome shotgun (WGS) entry which is preliminary data.</text>
</comment>
<sequence length="85" mass="10206">MSGFILIKCVTGFFITNHFQYFYGLLRFYPHYESPEFPTQYGMRRNHKLVATFLQKVTITQHYQIFPRRVFGICSITTKKPIFFP</sequence>
<organism evidence="1 2">
    <name type="scientific">Limnospira platensis NIES-46</name>
    <dbReference type="NCBI Taxonomy" id="1236695"/>
    <lineage>
        <taxon>Bacteria</taxon>
        <taxon>Bacillati</taxon>
        <taxon>Cyanobacteriota</taxon>
        <taxon>Cyanophyceae</taxon>
        <taxon>Oscillatoriophycideae</taxon>
        <taxon>Oscillatoriales</taxon>
        <taxon>Sirenicapillariaceae</taxon>
        <taxon>Limnospira</taxon>
    </lineage>
</organism>
<accession>A0A5M3T4N8</accession>
<gene>
    <name evidence="1" type="ORF">NIES46_08930</name>
</gene>
<evidence type="ECO:0008006" key="3">
    <source>
        <dbReference type="Google" id="ProtNLM"/>
    </source>
</evidence>
<dbReference type="EMBL" id="BIMW01000043">
    <property type="protein sequence ID" value="GCE92850.1"/>
    <property type="molecule type" value="Genomic_DNA"/>
</dbReference>
<reference evidence="1 2" key="1">
    <citation type="journal article" date="2019" name="J Genomics">
        <title>The Draft Genome of a Hydrogen-producing Cyanobacterium, Arthrospira platensis NIES-46.</title>
        <authorList>
            <person name="Suzuki S."/>
            <person name="Yamaguchi H."/>
            <person name="Kawachi M."/>
        </authorList>
    </citation>
    <scope>NUCLEOTIDE SEQUENCE [LARGE SCALE GENOMIC DNA]</scope>
    <source>
        <strain evidence="1 2">NIES-46</strain>
    </source>
</reference>